<reference evidence="1" key="2">
    <citation type="submission" date="2023-04" db="EMBL/GenBank/DDBJ databases">
        <authorList>
            <person name="Bu L."/>
            <person name="Lu L."/>
            <person name="Laidemitt M.R."/>
            <person name="Zhang S.M."/>
            <person name="Mutuku M."/>
            <person name="Mkoji G."/>
            <person name="Steinauer M."/>
            <person name="Loker E.S."/>
        </authorList>
    </citation>
    <scope>NUCLEOTIDE SEQUENCE</scope>
    <source>
        <strain evidence="1">KasaAsao</strain>
        <tissue evidence="1">Whole Snail</tissue>
    </source>
</reference>
<reference evidence="1" key="1">
    <citation type="journal article" date="2023" name="PLoS Negl. Trop. Dis.">
        <title>A genome sequence for Biomphalaria pfeifferi, the major vector snail for the human-infecting parasite Schistosoma mansoni.</title>
        <authorList>
            <person name="Bu L."/>
            <person name="Lu L."/>
            <person name="Laidemitt M.R."/>
            <person name="Zhang S.M."/>
            <person name="Mutuku M."/>
            <person name="Mkoji G."/>
            <person name="Steinauer M."/>
            <person name="Loker E.S."/>
        </authorList>
    </citation>
    <scope>NUCLEOTIDE SEQUENCE</scope>
    <source>
        <strain evidence="1">KasaAsao</strain>
    </source>
</reference>
<dbReference type="EMBL" id="JASAOG010000065">
    <property type="protein sequence ID" value="KAK0055932.1"/>
    <property type="molecule type" value="Genomic_DNA"/>
</dbReference>
<accession>A0AAD8BJU3</accession>
<dbReference type="AlphaFoldDB" id="A0AAD8BJU3"/>
<evidence type="ECO:0000313" key="1">
    <source>
        <dbReference type="EMBL" id="KAK0055932.1"/>
    </source>
</evidence>
<gene>
    <name evidence="1" type="ORF">Bpfe_014601</name>
</gene>
<protein>
    <submittedName>
        <fullName evidence="1">Uncharacterized protein</fullName>
    </submittedName>
</protein>
<name>A0AAD8BJU3_BIOPF</name>
<evidence type="ECO:0000313" key="2">
    <source>
        <dbReference type="Proteomes" id="UP001233172"/>
    </source>
</evidence>
<keyword evidence="2" id="KW-1185">Reference proteome</keyword>
<dbReference type="Proteomes" id="UP001233172">
    <property type="component" value="Unassembled WGS sequence"/>
</dbReference>
<comment type="caution">
    <text evidence="1">The sequence shown here is derived from an EMBL/GenBank/DDBJ whole genome shotgun (WGS) entry which is preliminary data.</text>
</comment>
<sequence>MTFCRFCSKQIYWTDSIRFETRCSQVFHHINHLPAGRDNTDLHLLLQYKMPWTMTRSRGCSTCQESRDWEFINECFLALTYLVLFVEKLKHYSRH</sequence>
<proteinExistence type="predicted"/>
<organism evidence="1 2">
    <name type="scientific">Biomphalaria pfeifferi</name>
    <name type="common">Bloodfluke planorb</name>
    <name type="synonym">Freshwater snail</name>
    <dbReference type="NCBI Taxonomy" id="112525"/>
    <lineage>
        <taxon>Eukaryota</taxon>
        <taxon>Metazoa</taxon>
        <taxon>Spiralia</taxon>
        <taxon>Lophotrochozoa</taxon>
        <taxon>Mollusca</taxon>
        <taxon>Gastropoda</taxon>
        <taxon>Heterobranchia</taxon>
        <taxon>Euthyneura</taxon>
        <taxon>Panpulmonata</taxon>
        <taxon>Hygrophila</taxon>
        <taxon>Lymnaeoidea</taxon>
        <taxon>Planorbidae</taxon>
        <taxon>Biomphalaria</taxon>
    </lineage>
</organism>